<evidence type="ECO:0000256" key="3">
    <source>
        <dbReference type="ARBA" id="ARBA00022729"/>
    </source>
</evidence>
<evidence type="ECO:0000256" key="2">
    <source>
        <dbReference type="ARBA" id="ARBA00022723"/>
    </source>
</evidence>
<dbReference type="InterPro" id="IPR014755">
    <property type="entry name" value="Cu-Rt/internalin_Ig-like"/>
</dbReference>
<dbReference type="PANTHER" id="PTHR34820:SF4">
    <property type="entry name" value="INNER MEMBRANE PROTEIN YEBZ"/>
    <property type="match status" value="1"/>
</dbReference>
<dbReference type="InterPro" id="IPR014756">
    <property type="entry name" value="Ig_E-set"/>
</dbReference>
<dbReference type="Proteomes" id="UP001331936">
    <property type="component" value="Unassembled WGS sequence"/>
</dbReference>
<dbReference type="InterPro" id="IPR007348">
    <property type="entry name" value="CopC_dom"/>
</dbReference>
<dbReference type="EMBL" id="JAUZMZ010000003">
    <property type="protein sequence ID" value="MEE2030710.1"/>
    <property type="molecule type" value="Genomic_DNA"/>
</dbReference>
<keyword evidence="6" id="KW-1133">Transmembrane helix</keyword>
<dbReference type="Pfam" id="PF04234">
    <property type="entry name" value="CopC"/>
    <property type="match status" value="1"/>
</dbReference>
<reference evidence="9 10" key="1">
    <citation type="submission" date="2023-08" db="EMBL/GenBank/DDBJ databases">
        <authorList>
            <person name="Girao M."/>
            <person name="Carvalho M.F."/>
        </authorList>
    </citation>
    <scope>NUCLEOTIDE SEQUENCE [LARGE SCALE GENOMIC DNA]</scope>
    <source>
        <strain evidence="9 10">CC-R104</strain>
    </source>
</reference>
<accession>A0ABU7JKZ2</accession>
<keyword evidence="3 7" id="KW-0732">Signal</keyword>
<dbReference type="RefSeq" id="WP_330150136.1">
    <property type="nucleotide sequence ID" value="NZ_JAUZMZ010000003.1"/>
</dbReference>
<keyword evidence="2" id="KW-0479">Metal-binding</keyword>
<feature type="region of interest" description="Disordered" evidence="5">
    <location>
        <begin position="116"/>
        <end position="143"/>
    </location>
</feature>
<feature type="chain" id="PRO_5046001860" evidence="7">
    <location>
        <begin position="25"/>
        <end position="174"/>
    </location>
</feature>
<proteinExistence type="predicted"/>
<feature type="signal peptide" evidence="7">
    <location>
        <begin position="1"/>
        <end position="24"/>
    </location>
</feature>
<dbReference type="PANTHER" id="PTHR34820">
    <property type="entry name" value="INNER MEMBRANE PROTEIN YEBZ"/>
    <property type="match status" value="1"/>
</dbReference>
<keyword evidence="10" id="KW-1185">Reference proteome</keyword>
<keyword evidence="4" id="KW-0186">Copper</keyword>
<dbReference type="Gene3D" id="2.60.40.1220">
    <property type="match status" value="1"/>
</dbReference>
<evidence type="ECO:0000259" key="8">
    <source>
        <dbReference type="Pfam" id="PF04234"/>
    </source>
</evidence>
<keyword evidence="6" id="KW-0472">Membrane</keyword>
<evidence type="ECO:0000256" key="1">
    <source>
        <dbReference type="ARBA" id="ARBA00004196"/>
    </source>
</evidence>
<protein>
    <submittedName>
        <fullName evidence="9">Copper resistance protein CopC</fullName>
    </submittedName>
</protein>
<gene>
    <name evidence="9" type="ORF">Q8814_01030</name>
</gene>
<evidence type="ECO:0000256" key="4">
    <source>
        <dbReference type="ARBA" id="ARBA00023008"/>
    </source>
</evidence>
<sequence>MKRLLIVVATLAAALMLASGPAAAHSVVLSSTPEDGEQIARSPERVEVTFNEAMQEQFAALTVVGPDGNLWSKGEPVVDGATVSVEVGDLGPTGDYTIAYRVTSADGHPVSGTRTFTLTQEGSGTPGKAASGNAESSDQAGEDGGSGPAVWWFVAAGVVVVGAGLWFALRKPKA</sequence>
<comment type="caution">
    <text evidence="9">The sequence shown here is derived from an EMBL/GenBank/DDBJ whole genome shotgun (WGS) entry which is preliminary data.</text>
</comment>
<organism evidence="9 10">
    <name type="scientific">Rhodococcus chondri</name>
    <dbReference type="NCBI Taxonomy" id="3065941"/>
    <lineage>
        <taxon>Bacteria</taxon>
        <taxon>Bacillati</taxon>
        <taxon>Actinomycetota</taxon>
        <taxon>Actinomycetes</taxon>
        <taxon>Mycobacteriales</taxon>
        <taxon>Nocardiaceae</taxon>
        <taxon>Rhodococcus</taxon>
    </lineage>
</organism>
<evidence type="ECO:0000256" key="5">
    <source>
        <dbReference type="SAM" id="MobiDB-lite"/>
    </source>
</evidence>
<dbReference type="SUPFAM" id="SSF81296">
    <property type="entry name" value="E set domains"/>
    <property type="match status" value="1"/>
</dbReference>
<dbReference type="InterPro" id="IPR032694">
    <property type="entry name" value="CopC/D"/>
</dbReference>
<evidence type="ECO:0000313" key="9">
    <source>
        <dbReference type="EMBL" id="MEE2030710.1"/>
    </source>
</evidence>
<feature type="domain" description="CopC" evidence="8">
    <location>
        <begin position="25"/>
        <end position="118"/>
    </location>
</feature>
<evidence type="ECO:0000256" key="7">
    <source>
        <dbReference type="SAM" id="SignalP"/>
    </source>
</evidence>
<keyword evidence="6" id="KW-0812">Transmembrane</keyword>
<evidence type="ECO:0000313" key="10">
    <source>
        <dbReference type="Proteomes" id="UP001331936"/>
    </source>
</evidence>
<name>A0ABU7JKZ2_9NOCA</name>
<evidence type="ECO:0000256" key="6">
    <source>
        <dbReference type="SAM" id="Phobius"/>
    </source>
</evidence>
<feature type="transmembrane region" description="Helical" evidence="6">
    <location>
        <begin position="149"/>
        <end position="169"/>
    </location>
</feature>
<comment type="subcellular location">
    <subcellularLocation>
        <location evidence="1">Cell envelope</location>
    </subcellularLocation>
</comment>